<accession>A0A820QDM1</accession>
<evidence type="ECO:0000313" key="2">
    <source>
        <dbReference type="EMBL" id="CAF4418693.1"/>
    </source>
</evidence>
<keyword evidence="3" id="KW-1185">Reference proteome</keyword>
<name>A0A820QDM1_9BILA</name>
<evidence type="ECO:0000259" key="1">
    <source>
        <dbReference type="PROSITE" id="PS50181"/>
    </source>
</evidence>
<gene>
    <name evidence="2" type="ORF">OVN521_LOCUS35951</name>
</gene>
<dbReference type="InterPro" id="IPR001810">
    <property type="entry name" value="F-box_dom"/>
</dbReference>
<feature type="domain" description="F-box" evidence="1">
    <location>
        <begin position="5"/>
        <end position="58"/>
    </location>
</feature>
<proteinExistence type="predicted"/>
<sequence>MNEHQFHFQDLPVERFCHIFKYLAPHDLVNPFERLNQQFDIMLVQQPLCLPNNRQMNIQLYCHYLKKILSINGCSRELLTELLNNGRLPQLQNLRVTFSMTRENIENVLLLPIPLKQAFTSELRYINLKIFTSAAWVLTFSEDLQRYSLLDRMTILGYERFAD</sequence>
<organism evidence="2 3">
    <name type="scientific">Rotaria magnacalcarata</name>
    <dbReference type="NCBI Taxonomy" id="392030"/>
    <lineage>
        <taxon>Eukaryota</taxon>
        <taxon>Metazoa</taxon>
        <taxon>Spiralia</taxon>
        <taxon>Gnathifera</taxon>
        <taxon>Rotifera</taxon>
        <taxon>Eurotatoria</taxon>
        <taxon>Bdelloidea</taxon>
        <taxon>Philodinida</taxon>
        <taxon>Philodinidae</taxon>
        <taxon>Rotaria</taxon>
    </lineage>
</organism>
<protein>
    <recommendedName>
        <fullName evidence="1">F-box domain-containing protein</fullName>
    </recommendedName>
</protein>
<dbReference type="SUPFAM" id="SSF81383">
    <property type="entry name" value="F-box domain"/>
    <property type="match status" value="1"/>
</dbReference>
<dbReference type="PROSITE" id="PS50181">
    <property type="entry name" value="FBOX"/>
    <property type="match status" value="1"/>
</dbReference>
<dbReference type="Proteomes" id="UP000663866">
    <property type="component" value="Unassembled WGS sequence"/>
</dbReference>
<reference evidence="2" key="1">
    <citation type="submission" date="2021-02" db="EMBL/GenBank/DDBJ databases">
        <authorList>
            <person name="Nowell W R."/>
        </authorList>
    </citation>
    <scope>NUCLEOTIDE SEQUENCE</scope>
</reference>
<comment type="caution">
    <text evidence="2">The sequence shown here is derived from an EMBL/GenBank/DDBJ whole genome shotgun (WGS) entry which is preliminary data.</text>
</comment>
<dbReference type="InterPro" id="IPR036047">
    <property type="entry name" value="F-box-like_dom_sf"/>
</dbReference>
<dbReference type="EMBL" id="CAJOBG010042420">
    <property type="protein sequence ID" value="CAF4418693.1"/>
    <property type="molecule type" value="Genomic_DNA"/>
</dbReference>
<evidence type="ECO:0000313" key="3">
    <source>
        <dbReference type="Proteomes" id="UP000663866"/>
    </source>
</evidence>
<dbReference type="AlphaFoldDB" id="A0A820QDM1"/>